<gene>
    <name evidence="1" type="ordered locus">zobellia_609</name>
</gene>
<dbReference type="AlphaFoldDB" id="G0L1G7"/>
<reference evidence="1 2" key="2">
    <citation type="journal article" date="2012" name="Environ. Microbiol.">
        <title>Characterization of the first alginolytic operons in a marine bacterium: from their emergence in marine Flavobacteriia to their independent transfers to marine Proteobacteria and human gut Bacteroides.</title>
        <authorList>
            <person name="Thomas F."/>
            <person name="Barbeyron T."/>
            <person name="Tonon T."/>
            <person name="Genicot S."/>
            <person name="Czjzek M."/>
            <person name="Michel G."/>
        </authorList>
    </citation>
    <scope>NUCLEOTIDE SEQUENCE [LARGE SCALE GENOMIC DNA]</scope>
    <source>
        <strain evidence="2">DSM 12802 / CCUG 47099 / CIP 106680 / NCIMB 13871 / Dsij</strain>
    </source>
</reference>
<keyword evidence="2" id="KW-1185">Reference proteome</keyword>
<evidence type="ECO:0000313" key="2">
    <source>
        <dbReference type="Proteomes" id="UP000008898"/>
    </source>
</evidence>
<reference evidence="2" key="1">
    <citation type="submission" date="2009-07" db="EMBL/GenBank/DDBJ databases">
        <title>Complete genome sequence of Zobellia galactanivorans Dsij.</title>
        <authorList>
            <consortium name="Genoscope - CEA"/>
        </authorList>
    </citation>
    <scope>NUCLEOTIDE SEQUENCE [LARGE SCALE GENOMIC DNA]</scope>
    <source>
        <strain evidence="2">DSM 12802 / CCUG 47099 / CIP 106680 / NCIMB 13871 / Dsij</strain>
    </source>
</reference>
<accession>G0L1G7</accession>
<sequence length="47" mass="5664">MQFKSFHSLYSSFSGTYSRYFFFDSFIEIDFKILGFFGAYFKFLGKI</sequence>
<dbReference type="HOGENOM" id="CLU_3175087_0_0_10"/>
<dbReference type="Proteomes" id="UP000008898">
    <property type="component" value="Chromosome"/>
</dbReference>
<protein>
    <submittedName>
        <fullName evidence="1">Uncharacterized protein</fullName>
    </submittedName>
</protein>
<name>G0L1G7_ZOBGA</name>
<dbReference type="KEGG" id="zga:ZOBELLIA_609"/>
<proteinExistence type="predicted"/>
<organism evidence="1 2">
    <name type="scientific">Zobellia galactanivorans (strain DSM 12802 / CCUG 47099 / CIP 106680 / NCIMB 13871 / Dsij)</name>
    <dbReference type="NCBI Taxonomy" id="63186"/>
    <lineage>
        <taxon>Bacteria</taxon>
        <taxon>Pseudomonadati</taxon>
        <taxon>Bacteroidota</taxon>
        <taxon>Flavobacteriia</taxon>
        <taxon>Flavobacteriales</taxon>
        <taxon>Flavobacteriaceae</taxon>
        <taxon>Zobellia</taxon>
    </lineage>
</organism>
<evidence type="ECO:0000313" key="1">
    <source>
        <dbReference type="EMBL" id="CAZ94680.1"/>
    </source>
</evidence>
<dbReference type="EMBL" id="FP476056">
    <property type="protein sequence ID" value="CAZ94680.1"/>
    <property type="molecule type" value="Genomic_DNA"/>
</dbReference>